<evidence type="ECO:0000313" key="2">
    <source>
        <dbReference type="Proteomes" id="UP001530315"/>
    </source>
</evidence>
<protein>
    <submittedName>
        <fullName evidence="1">Uncharacterized protein</fullName>
    </submittedName>
</protein>
<dbReference type="EMBL" id="JALLAZ020001621">
    <property type="protein sequence ID" value="KAL3770748.1"/>
    <property type="molecule type" value="Genomic_DNA"/>
</dbReference>
<organism evidence="1 2">
    <name type="scientific">Stephanodiscus triporus</name>
    <dbReference type="NCBI Taxonomy" id="2934178"/>
    <lineage>
        <taxon>Eukaryota</taxon>
        <taxon>Sar</taxon>
        <taxon>Stramenopiles</taxon>
        <taxon>Ochrophyta</taxon>
        <taxon>Bacillariophyta</taxon>
        <taxon>Coscinodiscophyceae</taxon>
        <taxon>Thalassiosirophycidae</taxon>
        <taxon>Stephanodiscales</taxon>
        <taxon>Stephanodiscaceae</taxon>
        <taxon>Stephanodiscus</taxon>
    </lineage>
</organism>
<reference evidence="1 2" key="1">
    <citation type="submission" date="2024-10" db="EMBL/GenBank/DDBJ databases">
        <title>Updated reference genomes for cyclostephanoid diatoms.</title>
        <authorList>
            <person name="Roberts W.R."/>
            <person name="Alverson A.J."/>
        </authorList>
    </citation>
    <scope>NUCLEOTIDE SEQUENCE [LARGE SCALE GENOMIC DNA]</scope>
    <source>
        <strain evidence="1 2">AJA276-08</strain>
    </source>
</reference>
<dbReference type="AlphaFoldDB" id="A0ABD3N3Q3"/>
<gene>
    <name evidence="1" type="ORF">ACHAW5_001465</name>
</gene>
<proteinExistence type="predicted"/>
<comment type="caution">
    <text evidence="1">The sequence shown here is derived from an EMBL/GenBank/DDBJ whole genome shotgun (WGS) entry which is preliminary data.</text>
</comment>
<name>A0ABD3N3Q3_9STRA</name>
<sequence>MSTPFHGGSERSMREIAIDTSTTVRDGRRDGERRIVELSSVERDRLLAEYGRLYGHRCSVLERIASLEGELRVMQAVMIATGGVGVVDGGGLGGTDLNVGSMQKLATAHEGGGMTKLVAVHDAIQCYKTQRAGI</sequence>
<evidence type="ECO:0000313" key="1">
    <source>
        <dbReference type="EMBL" id="KAL3770748.1"/>
    </source>
</evidence>
<accession>A0ABD3N3Q3</accession>
<dbReference type="Proteomes" id="UP001530315">
    <property type="component" value="Unassembled WGS sequence"/>
</dbReference>
<keyword evidence="2" id="KW-1185">Reference proteome</keyword>